<dbReference type="InterPro" id="IPR021833">
    <property type="entry name" value="DUF3425"/>
</dbReference>
<feature type="region of interest" description="Disordered" evidence="1">
    <location>
        <begin position="222"/>
        <end position="304"/>
    </location>
</feature>
<evidence type="ECO:0000256" key="1">
    <source>
        <dbReference type="SAM" id="MobiDB-lite"/>
    </source>
</evidence>
<protein>
    <recommendedName>
        <fullName evidence="4">BZIP transcription factor</fullName>
    </recommendedName>
</protein>
<proteinExistence type="predicted"/>
<gene>
    <name evidence="2" type="ORF">QBC46DRAFT_1820</name>
</gene>
<dbReference type="PANTHER" id="PTHR37012">
    <property type="entry name" value="B-ZIP TRANSCRIPTION FACTOR (EUROFUNG)-RELATED"/>
    <property type="match status" value="1"/>
</dbReference>
<feature type="compositionally biased region" description="Polar residues" evidence="1">
    <location>
        <begin position="286"/>
        <end position="304"/>
    </location>
</feature>
<name>A0AAN6NI29_9PEZI</name>
<dbReference type="Pfam" id="PF11905">
    <property type="entry name" value="DUF3425"/>
    <property type="match status" value="1"/>
</dbReference>
<organism evidence="2 3">
    <name type="scientific">Diplogelasinospora grovesii</name>
    <dbReference type="NCBI Taxonomy" id="303347"/>
    <lineage>
        <taxon>Eukaryota</taxon>
        <taxon>Fungi</taxon>
        <taxon>Dikarya</taxon>
        <taxon>Ascomycota</taxon>
        <taxon>Pezizomycotina</taxon>
        <taxon>Sordariomycetes</taxon>
        <taxon>Sordariomycetidae</taxon>
        <taxon>Sordariales</taxon>
        <taxon>Diplogelasinosporaceae</taxon>
        <taxon>Diplogelasinospora</taxon>
    </lineage>
</organism>
<feature type="compositionally biased region" description="Low complexity" evidence="1">
    <location>
        <begin position="94"/>
        <end position="120"/>
    </location>
</feature>
<comment type="caution">
    <text evidence="2">The sequence shown here is derived from an EMBL/GenBank/DDBJ whole genome shotgun (WGS) entry which is preliminary data.</text>
</comment>
<evidence type="ECO:0000313" key="2">
    <source>
        <dbReference type="EMBL" id="KAK3946179.1"/>
    </source>
</evidence>
<feature type="compositionally biased region" description="Low complexity" evidence="1">
    <location>
        <begin position="239"/>
        <end position="263"/>
    </location>
</feature>
<feature type="compositionally biased region" description="Basic and acidic residues" evidence="1">
    <location>
        <begin position="146"/>
        <end position="161"/>
    </location>
</feature>
<dbReference type="AlphaFoldDB" id="A0AAN6NI29"/>
<dbReference type="EMBL" id="MU853752">
    <property type="protein sequence ID" value="KAK3946179.1"/>
    <property type="molecule type" value="Genomic_DNA"/>
</dbReference>
<feature type="compositionally biased region" description="Low complexity" evidence="1">
    <location>
        <begin position="31"/>
        <end position="55"/>
    </location>
</feature>
<dbReference type="Proteomes" id="UP001303473">
    <property type="component" value="Unassembled WGS sequence"/>
</dbReference>
<feature type="compositionally biased region" description="Basic and acidic residues" evidence="1">
    <location>
        <begin position="1"/>
        <end position="29"/>
    </location>
</feature>
<feature type="compositionally biased region" description="Polar residues" evidence="1">
    <location>
        <begin position="373"/>
        <end position="384"/>
    </location>
</feature>
<accession>A0AAN6NI29</accession>
<sequence length="644" mass="69992">MEKERPSTDVKPEPLDESNRTSFKPEPRGKSNGTSTNSTSTSITNSPATTTISTSGSLYGNGENRETLAASPTESHRSSAVLHAGQTASPRQNDGGALRASAARSSADAETTAGEAAAASDSKKRKTGPGSRGVANLTPRQLARKRAGDREAQRAIRERQKLRNQAYEQEIRELKSQQPYVELQAALRQKEAAEAETARLRSCLASIVAIAQPMLSALSGDQRPVYPSPLGHSSASGQPASSVTNASTPTPTPTASIPSPASAVGTPVQWQGDMPPAAPSPVDMPASQSQIQPQTPSHSEASMLTQQRHELVHGLNLGAERLELGFLLDATHRVPIMQSGVNGPQDSPQYRHMPMKHDWSTTTPVQASLASQYPSFSSGHQDSLGTPRHAYAPKPLLSPSSGLGSGPGCGNEDFATPILNCAPTSPLDSLLLDFLAERRQCAAEGLPACEVVGPRYPSVSSLLNPANSRFSHPLSKVFTDILATFPSIATLPERVAILYIMFLIMRWQISPTRENYERLPPWVRPSLMQRTRPHPAWFDHLPFQHMREKMVREYGSFDLPFENFFIPFTTTLSVNWPYEATDTLLQSPDSHELMINPVFERHLRRNKNWTLGDAFADTFPWLNGTYNLKSSRGGGTITLATQPS</sequence>
<dbReference type="PANTHER" id="PTHR37012:SF2">
    <property type="entry name" value="BZIP DOMAIN-CONTAINING PROTEIN-RELATED"/>
    <property type="match status" value="1"/>
</dbReference>
<feature type="region of interest" description="Disordered" evidence="1">
    <location>
        <begin position="373"/>
        <end position="405"/>
    </location>
</feature>
<keyword evidence="3" id="KW-1185">Reference proteome</keyword>
<feature type="region of interest" description="Disordered" evidence="1">
    <location>
        <begin position="1"/>
        <end position="161"/>
    </location>
</feature>
<evidence type="ECO:0000313" key="3">
    <source>
        <dbReference type="Proteomes" id="UP001303473"/>
    </source>
</evidence>
<evidence type="ECO:0008006" key="4">
    <source>
        <dbReference type="Google" id="ProtNLM"/>
    </source>
</evidence>
<reference evidence="3" key="1">
    <citation type="journal article" date="2023" name="Mol. Phylogenet. Evol.">
        <title>Genome-scale phylogeny and comparative genomics of the fungal order Sordariales.</title>
        <authorList>
            <person name="Hensen N."/>
            <person name="Bonometti L."/>
            <person name="Westerberg I."/>
            <person name="Brannstrom I.O."/>
            <person name="Guillou S."/>
            <person name="Cros-Aarteil S."/>
            <person name="Calhoun S."/>
            <person name="Haridas S."/>
            <person name="Kuo A."/>
            <person name="Mondo S."/>
            <person name="Pangilinan J."/>
            <person name="Riley R."/>
            <person name="LaButti K."/>
            <person name="Andreopoulos B."/>
            <person name="Lipzen A."/>
            <person name="Chen C."/>
            <person name="Yan M."/>
            <person name="Daum C."/>
            <person name="Ng V."/>
            <person name="Clum A."/>
            <person name="Steindorff A."/>
            <person name="Ohm R.A."/>
            <person name="Martin F."/>
            <person name="Silar P."/>
            <person name="Natvig D.O."/>
            <person name="Lalanne C."/>
            <person name="Gautier V."/>
            <person name="Ament-Velasquez S.L."/>
            <person name="Kruys A."/>
            <person name="Hutchinson M.I."/>
            <person name="Powell A.J."/>
            <person name="Barry K."/>
            <person name="Miller A.N."/>
            <person name="Grigoriev I.V."/>
            <person name="Debuchy R."/>
            <person name="Gladieux P."/>
            <person name="Hiltunen Thoren M."/>
            <person name="Johannesson H."/>
        </authorList>
    </citation>
    <scope>NUCLEOTIDE SEQUENCE [LARGE SCALE GENOMIC DNA]</scope>
    <source>
        <strain evidence="3">CBS 340.73</strain>
    </source>
</reference>
<dbReference type="CDD" id="cd14688">
    <property type="entry name" value="bZIP_YAP"/>
    <property type="match status" value="1"/>
</dbReference>